<evidence type="ECO:0000313" key="2">
    <source>
        <dbReference type="Proteomes" id="UP000799778"/>
    </source>
</evidence>
<keyword evidence="2" id="KW-1185">Reference proteome</keyword>
<dbReference type="OrthoDB" id="5351220at2759"/>
<proteinExistence type="predicted"/>
<dbReference type="AlphaFoldDB" id="A0A6A5XKV8"/>
<dbReference type="GeneID" id="54290671"/>
<accession>A0A6A5XKV8</accession>
<dbReference type="EMBL" id="ML978071">
    <property type="protein sequence ID" value="KAF2013489.1"/>
    <property type="molecule type" value="Genomic_DNA"/>
</dbReference>
<reference evidence="1" key="1">
    <citation type="journal article" date="2020" name="Stud. Mycol.">
        <title>101 Dothideomycetes genomes: a test case for predicting lifestyles and emergence of pathogens.</title>
        <authorList>
            <person name="Haridas S."/>
            <person name="Albert R."/>
            <person name="Binder M."/>
            <person name="Bloem J."/>
            <person name="Labutti K."/>
            <person name="Salamov A."/>
            <person name="Andreopoulos B."/>
            <person name="Baker S."/>
            <person name="Barry K."/>
            <person name="Bills G."/>
            <person name="Bluhm B."/>
            <person name="Cannon C."/>
            <person name="Castanera R."/>
            <person name="Culley D."/>
            <person name="Daum C."/>
            <person name="Ezra D."/>
            <person name="Gonzalez J."/>
            <person name="Henrissat B."/>
            <person name="Kuo A."/>
            <person name="Liang C."/>
            <person name="Lipzen A."/>
            <person name="Lutzoni F."/>
            <person name="Magnuson J."/>
            <person name="Mondo S."/>
            <person name="Nolan M."/>
            <person name="Ohm R."/>
            <person name="Pangilinan J."/>
            <person name="Park H.-J."/>
            <person name="Ramirez L."/>
            <person name="Alfaro M."/>
            <person name="Sun H."/>
            <person name="Tritt A."/>
            <person name="Yoshinaga Y."/>
            <person name="Zwiers L.-H."/>
            <person name="Turgeon B."/>
            <person name="Goodwin S."/>
            <person name="Spatafora J."/>
            <person name="Crous P."/>
            <person name="Grigoriev I."/>
        </authorList>
    </citation>
    <scope>NUCLEOTIDE SEQUENCE</scope>
    <source>
        <strain evidence="1">CBS 175.79</strain>
    </source>
</reference>
<dbReference type="Proteomes" id="UP000799778">
    <property type="component" value="Unassembled WGS sequence"/>
</dbReference>
<organism evidence="1 2">
    <name type="scientific">Aaosphaeria arxii CBS 175.79</name>
    <dbReference type="NCBI Taxonomy" id="1450172"/>
    <lineage>
        <taxon>Eukaryota</taxon>
        <taxon>Fungi</taxon>
        <taxon>Dikarya</taxon>
        <taxon>Ascomycota</taxon>
        <taxon>Pezizomycotina</taxon>
        <taxon>Dothideomycetes</taxon>
        <taxon>Pleosporomycetidae</taxon>
        <taxon>Pleosporales</taxon>
        <taxon>Pleosporales incertae sedis</taxon>
        <taxon>Aaosphaeria</taxon>
    </lineage>
</organism>
<gene>
    <name evidence="1" type="ORF">BU24DRAFT_483262</name>
</gene>
<sequence length="573" mass="65007">MVSDIDTRLSYRTGWPILPALPVIHTDLDWSDYPDLQREIWAILINNQVDAASGVMICTRSNMGVPESDRKPTIFIIVGAQRDDEASRVQAVRDIKNLLQSRGIELAVELYANGQYIVDDSTFPIRSTDTDLLQWWELNIPLLVDTISPHNWLSIDFILRGSEKRPTVFISADDANDWPWWIETIPFLRDHIPPHIDIELKYMKHLDSGEDDVKLTGDKTIPTDDYECAIQMGASCGISGHPNSGVVGGFVKLEKDGRDLGHFALTNQHVLPKEVLTGEEEFTNSDGFKEHITDRPRLLPVVSPSDFDHNLKVQELEGRIESTKYLVDNEDEIRAWGERRQEIIIENSYNLVQLRRELGTVSSLMRNVGQIYEAELTTSMNEQFVRRWKESFVPGEVTQYPWVLDWGLIQFDRHIQPCTDIPESGENYENLISEYCSLEPRTNYNVVQYGRTSTWRQGVVSAAVSVLNSKNLRGKCSKDKTPGIPVLCHSIVVEKTNNAETKDPYTFLSPFDSGCWVFLNERVKNPQILGSGLGCNPGSRVSYMMPMDCIIRRIEDSTGAKVIEPRKGPPKAN</sequence>
<evidence type="ECO:0000313" key="1">
    <source>
        <dbReference type="EMBL" id="KAF2013489.1"/>
    </source>
</evidence>
<name>A0A6A5XKV8_9PLEO</name>
<protein>
    <submittedName>
        <fullName evidence="1">Uncharacterized protein</fullName>
    </submittedName>
</protein>
<dbReference type="RefSeq" id="XP_033381828.1">
    <property type="nucleotide sequence ID" value="XM_033533274.1"/>
</dbReference>